<evidence type="ECO:0000259" key="2">
    <source>
        <dbReference type="SMART" id="SM00329"/>
    </source>
</evidence>
<feature type="domain" description="Lipid-binding serum glycoprotein C-terminal" evidence="2">
    <location>
        <begin position="330"/>
        <end position="527"/>
    </location>
</feature>
<sequence length="564" mass="63523">MGALGFLLAFFSISGVFCVPERSEYRSYTGYDLVEINDPAEKSAGIYFRISQRGVDYLADLTSDGLPLIFHRMMLPTISESGVKIHDAVITKILRPDISVKFLRGYGVDISIRMSELEIRGNAELDFLIASYSSQVVALSNNMTVNMRVSIRRHLNESITNVAVSHCSVNPGVLKLNYYGKDASEFYSIGNLIQEGIDGAIKDKICILPPLVREFLREKIDLLMSTRTPKDETLLNEIGPKEESKSVIDHLCGGIDDNKDYIPDIYDEDDDEPSVSIAHKGHKFVPDLSLRYPPTFSDNDLIVGIDGGVLVNGNPPKNVSERPKLNEVTVLRDQMVGLILSEYVSNTLFHQIYDHGMGHVSVVYGIRHIPKVFRPIAKLVCSDCKLLITANLSRVPDSQIDNNGILLKLEGDVSAVFFRNNETHNILTTNGVIRVNIKPRFRHSRLFSDILLAGVDFKVHRAGLSGTMSGLVRKIVTFMIPRAIWPKIQQRLRLAMSYKGIRIPRFCTLELRNLHVDYVKHAVVLSTDFDVDLPLLVRSFKQFMDSTSRNAETLDEFREVFRYL</sequence>
<dbReference type="InterPro" id="IPR001124">
    <property type="entry name" value="Lipid-bd_serum_glycop_C"/>
</dbReference>
<dbReference type="InterPro" id="IPR017943">
    <property type="entry name" value="Bactericidal_perm-incr_a/b_dom"/>
</dbReference>
<evidence type="ECO:0000256" key="1">
    <source>
        <dbReference type="SAM" id="SignalP"/>
    </source>
</evidence>
<proteinExistence type="predicted"/>
<dbReference type="GO" id="GO:0008289">
    <property type="term" value="F:lipid binding"/>
    <property type="evidence" value="ECO:0007669"/>
    <property type="project" value="InterPro"/>
</dbReference>
<evidence type="ECO:0000313" key="6">
    <source>
        <dbReference type="WBParaSite" id="BXY_0348700.1"/>
    </source>
</evidence>
<gene>
    <name evidence="3" type="ORF">BXYJ_LOCUS11952</name>
</gene>
<keyword evidence="1" id="KW-0732">Signal</keyword>
<dbReference type="EMBL" id="CAJFCV020000005">
    <property type="protein sequence ID" value="CAG9123382.1"/>
    <property type="molecule type" value="Genomic_DNA"/>
</dbReference>
<keyword evidence="5" id="KW-1185">Reference proteome</keyword>
<dbReference type="PANTHER" id="PTHR10504:SF136">
    <property type="entry name" value="NOSE RESISTANT TO FLUOXETINE PROTEIN 5"/>
    <property type="match status" value="1"/>
</dbReference>
<dbReference type="Proteomes" id="UP000582659">
    <property type="component" value="Unassembled WGS sequence"/>
</dbReference>
<dbReference type="SMART" id="SM00329">
    <property type="entry name" value="BPI2"/>
    <property type="match status" value="1"/>
</dbReference>
<reference evidence="6" key="1">
    <citation type="submission" date="2016-11" db="UniProtKB">
        <authorList>
            <consortium name="WormBaseParasite"/>
        </authorList>
    </citation>
    <scope>IDENTIFICATION</scope>
</reference>
<dbReference type="Pfam" id="PF02886">
    <property type="entry name" value="LBP_BPI_CETP_C"/>
    <property type="match status" value="1"/>
</dbReference>
<dbReference type="WBParaSite" id="BXY_0348700.1">
    <property type="protein sequence ID" value="BXY_0348700.1"/>
    <property type="gene ID" value="BXY_0348700"/>
</dbReference>
<dbReference type="AlphaFoldDB" id="A0A1I7RRY6"/>
<dbReference type="SUPFAM" id="SSF55394">
    <property type="entry name" value="Bactericidal permeability-increasing protein, BPI"/>
    <property type="match status" value="2"/>
</dbReference>
<dbReference type="Proteomes" id="UP000095284">
    <property type="component" value="Unplaced"/>
</dbReference>
<evidence type="ECO:0000313" key="5">
    <source>
        <dbReference type="Proteomes" id="UP000659654"/>
    </source>
</evidence>
<dbReference type="SMR" id="A0A1I7RRY6"/>
<name>A0A1I7RRY6_BURXY</name>
<dbReference type="eggNOG" id="KOG4160">
    <property type="taxonomic scope" value="Eukaryota"/>
</dbReference>
<dbReference type="EMBL" id="CAJFDI010000005">
    <property type="protein sequence ID" value="CAD5231859.1"/>
    <property type="molecule type" value="Genomic_DNA"/>
</dbReference>
<dbReference type="Gene3D" id="3.15.20.10">
    <property type="entry name" value="Bactericidal permeability-increasing protein, domain 2"/>
    <property type="match status" value="1"/>
</dbReference>
<evidence type="ECO:0000313" key="3">
    <source>
        <dbReference type="EMBL" id="CAD5231859.1"/>
    </source>
</evidence>
<protein>
    <submittedName>
        <fullName evidence="3">(pine wood nematode) hypothetical protein</fullName>
    </submittedName>
    <submittedName>
        <fullName evidence="6">BPI2 domain-containing protein</fullName>
    </submittedName>
</protein>
<feature type="signal peptide" evidence="1">
    <location>
        <begin position="1"/>
        <end position="18"/>
    </location>
</feature>
<dbReference type="Proteomes" id="UP000659654">
    <property type="component" value="Unassembled WGS sequence"/>
</dbReference>
<feature type="chain" id="PRO_5035399527" evidence="1">
    <location>
        <begin position="19"/>
        <end position="564"/>
    </location>
</feature>
<evidence type="ECO:0000313" key="4">
    <source>
        <dbReference type="Proteomes" id="UP000095284"/>
    </source>
</evidence>
<dbReference type="PANTHER" id="PTHR10504">
    <property type="entry name" value="BACTERICIDAL PERMEABILITY-INCREASING BPI PROTEIN-RELATED"/>
    <property type="match status" value="1"/>
</dbReference>
<reference evidence="3" key="2">
    <citation type="submission" date="2020-09" db="EMBL/GenBank/DDBJ databases">
        <authorList>
            <person name="Kikuchi T."/>
        </authorList>
    </citation>
    <scope>NUCLEOTIDE SEQUENCE</scope>
    <source>
        <strain evidence="3">Ka4C1</strain>
    </source>
</reference>
<dbReference type="OrthoDB" id="5776980at2759"/>
<dbReference type="Gene3D" id="3.15.10.10">
    <property type="entry name" value="Bactericidal permeability-increasing protein, domain 1"/>
    <property type="match status" value="1"/>
</dbReference>
<dbReference type="GO" id="GO:0005615">
    <property type="term" value="C:extracellular space"/>
    <property type="evidence" value="ECO:0007669"/>
    <property type="project" value="TreeGrafter"/>
</dbReference>
<dbReference type="InterPro" id="IPR032942">
    <property type="entry name" value="BPI/LBP/Plunc"/>
</dbReference>
<accession>A0A1I7RRY6</accession>
<organism evidence="4 6">
    <name type="scientific">Bursaphelenchus xylophilus</name>
    <name type="common">Pinewood nematode worm</name>
    <name type="synonym">Aphelenchoides xylophilus</name>
    <dbReference type="NCBI Taxonomy" id="6326"/>
    <lineage>
        <taxon>Eukaryota</taxon>
        <taxon>Metazoa</taxon>
        <taxon>Ecdysozoa</taxon>
        <taxon>Nematoda</taxon>
        <taxon>Chromadorea</taxon>
        <taxon>Rhabditida</taxon>
        <taxon>Tylenchina</taxon>
        <taxon>Tylenchomorpha</taxon>
        <taxon>Aphelenchoidea</taxon>
        <taxon>Aphelenchoididae</taxon>
        <taxon>Bursaphelenchus</taxon>
    </lineage>
</organism>